<feature type="non-terminal residue" evidence="3">
    <location>
        <position position="1"/>
    </location>
</feature>
<dbReference type="Pfam" id="PF01582">
    <property type="entry name" value="TIR"/>
    <property type="match status" value="1"/>
</dbReference>
<evidence type="ECO:0000256" key="1">
    <source>
        <dbReference type="ARBA" id="ARBA00023027"/>
    </source>
</evidence>
<dbReference type="InterPro" id="IPR000157">
    <property type="entry name" value="TIR_dom"/>
</dbReference>
<evidence type="ECO:0000313" key="4">
    <source>
        <dbReference type="Proteomes" id="UP000265520"/>
    </source>
</evidence>
<dbReference type="PANTHER" id="PTHR32009">
    <property type="entry name" value="TMV RESISTANCE PROTEIN N-LIKE"/>
    <property type="match status" value="1"/>
</dbReference>
<dbReference type="InterPro" id="IPR035897">
    <property type="entry name" value="Toll_tir_struct_dom_sf"/>
</dbReference>
<dbReference type="Gene3D" id="3.40.50.10140">
    <property type="entry name" value="Toll/interleukin-1 receptor homology (TIR) domain"/>
    <property type="match status" value="1"/>
</dbReference>
<accession>A0A392RGQ0</accession>
<proteinExistence type="predicted"/>
<name>A0A392RGQ0_9FABA</name>
<evidence type="ECO:0000259" key="2">
    <source>
        <dbReference type="PROSITE" id="PS50104"/>
    </source>
</evidence>
<dbReference type="EMBL" id="LXQA010226918">
    <property type="protein sequence ID" value="MCI35773.1"/>
    <property type="molecule type" value="Genomic_DNA"/>
</dbReference>
<feature type="domain" description="TIR" evidence="2">
    <location>
        <begin position="1"/>
        <end position="111"/>
    </location>
</feature>
<protein>
    <submittedName>
        <fullName evidence="3">TMV resistance protein N-like</fullName>
    </submittedName>
</protein>
<dbReference type="GO" id="GO:0007165">
    <property type="term" value="P:signal transduction"/>
    <property type="evidence" value="ECO:0007669"/>
    <property type="project" value="InterPro"/>
</dbReference>
<organism evidence="3 4">
    <name type="scientific">Trifolium medium</name>
    <dbReference type="NCBI Taxonomy" id="97028"/>
    <lineage>
        <taxon>Eukaryota</taxon>
        <taxon>Viridiplantae</taxon>
        <taxon>Streptophyta</taxon>
        <taxon>Embryophyta</taxon>
        <taxon>Tracheophyta</taxon>
        <taxon>Spermatophyta</taxon>
        <taxon>Magnoliopsida</taxon>
        <taxon>eudicotyledons</taxon>
        <taxon>Gunneridae</taxon>
        <taxon>Pentapetalae</taxon>
        <taxon>rosids</taxon>
        <taxon>fabids</taxon>
        <taxon>Fabales</taxon>
        <taxon>Fabaceae</taxon>
        <taxon>Papilionoideae</taxon>
        <taxon>50 kb inversion clade</taxon>
        <taxon>NPAAA clade</taxon>
        <taxon>Hologalegina</taxon>
        <taxon>IRL clade</taxon>
        <taxon>Trifolieae</taxon>
        <taxon>Trifolium</taxon>
    </lineage>
</organism>
<dbReference type="AlphaFoldDB" id="A0A392RGQ0"/>
<sequence length="111" mass="12651">DEVIKRGEQISPTIFKAIDESRMAIIVFSKNYASSKWCLQELAKIIGCFKDKELAVFPVFYNVDPSEVRNQTGNYGQQLAKLEEKMKEEVQGWTLALREAANLAGWCFRDG</sequence>
<dbReference type="SUPFAM" id="SSF52200">
    <property type="entry name" value="Toll/Interleukin receptor TIR domain"/>
    <property type="match status" value="1"/>
</dbReference>
<keyword evidence="4" id="KW-1185">Reference proteome</keyword>
<dbReference type="PROSITE" id="PS50104">
    <property type="entry name" value="TIR"/>
    <property type="match status" value="1"/>
</dbReference>
<dbReference type="SMART" id="SM00255">
    <property type="entry name" value="TIR"/>
    <property type="match status" value="1"/>
</dbReference>
<comment type="caution">
    <text evidence="3">The sequence shown here is derived from an EMBL/GenBank/DDBJ whole genome shotgun (WGS) entry which is preliminary data.</text>
</comment>
<reference evidence="3 4" key="1">
    <citation type="journal article" date="2018" name="Front. Plant Sci.">
        <title>Red Clover (Trifolium pratense) and Zigzag Clover (T. medium) - A Picture of Genomic Similarities and Differences.</title>
        <authorList>
            <person name="Dluhosova J."/>
            <person name="Istvanek J."/>
            <person name="Nedelnik J."/>
            <person name="Repkova J."/>
        </authorList>
    </citation>
    <scope>NUCLEOTIDE SEQUENCE [LARGE SCALE GENOMIC DNA]</scope>
    <source>
        <strain evidence="4">cv. 10/8</strain>
        <tissue evidence="3">Leaf</tissue>
    </source>
</reference>
<dbReference type="PANTHER" id="PTHR32009:SF144">
    <property type="entry name" value="RESISTANCE PROTEIN (TIR-NBS-LRR CLASS), PUTATIVE-RELATED"/>
    <property type="match status" value="1"/>
</dbReference>
<feature type="non-terminal residue" evidence="3">
    <location>
        <position position="111"/>
    </location>
</feature>
<dbReference type="Proteomes" id="UP000265520">
    <property type="component" value="Unassembled WGS sequence"/>
</dbReference>
<evidence type="ECO:0000313" key="3">
    <source>
        <dbReference type="EMBL" id="MCI35773.1"/>
    </source>
</evidence>
<keyword evidence="1" id="KW-0520">NAD</keyword>